<dbReference type="PROSITE" id="PS01360">
    <property type="entry name" value="ZF_MYND_1"/>
    <property type="match status" value="1"/>
</dbReference>
<gene>
    <name evidence="10" type="ORF">RDWZM_003293</name>
</gene>
<dbReference type="Gene3D" id="6.10.140.2220">
    <property type="match status" value="1"/>
</dbReference>
<dbReference type="InterPro" id="IPR000313">
    <property type="entry name" value="PWWP_dom"/>
</dbReference>
<dbReference type="Pfam" id="PF00855">
    <property type="entry name" value="PWWP"/>
    <property type="match status" value="1"/>
</dbReference>
<dbReference type="AlphaFoldDB" id="A0A9Q0MEK6"/>
<dbReference type="GO" id="GO:0009966">
    <property type="term" value="P:regulation of signal transduction"/>
    <property type="evidence" value="ECO:0007669"/>
    <property type="project" value="TreeGrafter"/>
</dbReference>
<feature type="compositionally biased region" description="Basic and acidic residues" evidence="7">
    <location>
        <begin position="563"/>
        <end position="577"/>
    </location>
</feature>
<feature type="compositionally biased region" description="Polar residues" evidence="7">
    <location>
        <begin position="692"/>
        <end position="704"/>
    </location>
</feature>
<reference evidence="10" key="1">
    <citation type="submission" date="2022-12" db="EMBL/GenBank/DDBJ databases">
        <title>Genome assemblies of Blomia tropicalis.</title>
        <authorList>
            <person name="Cui Y."/>
        </authorList>
    </citation>
    <scope>NUCLEOTIDE SEQUENCE</scope>
    <source>
        <tissue evidence="10">Adult mites</tissue>
    </source>
</reference>
<dbReference type="InterPro" id="IPR002893">
    <property type="entry name" value="Znf_MYND"/>
</dbReference>
<dbReference type="InterPro" id="IPR057053">
    <property type="entry name" value="MYND_ZMYND11_ZMYD8"/>
</dbReference>
<feature type="compositionally biased region" description="Low complexity" evidence="7">
    <location>
        <begin position="762"/>
        <end position="778"/>
    </location>
</feature>
<dbReference type="Gene3D" id="2.30.30.140">
    <property type="match status" value="1"/>
</dbReference>
<dbReference type="Proteomes" id="UP001142055">
    <property type="component" value="Chromosome 1"/>
</dbReference>
<dbReference type="PROSITE" id="PS50812">
    <property type="entry name" value="PWWP"/>
    <property type="match status" value="1"/>
</dbReference>
<feature type="compositionally biased region" description="Basic residues" evidence="7">
    <location>
        <begin position="511"/>
        <end position="525"/>
    </location>
</feature>
<organism evidence="10 11">
    <name type="scientific">Blomia tropicalis</name>
    <name type="common">Mite</name>
    <dbReference type="NCBI Taxonomy" id="40697"/>
    <lineage>
        <taxon>Eukaryota</taxon>
        <taxon>Metazoa</taxon>
        <taxon>Ecdysozoa</taxon>
        <taxon>Arthropoda</taxon>
        <taxon>Chelicerata</taxon>
        <taxon>Arachnida</taxon>
        <taxon>Acari</taxon>
        <taxon>Acariformes</taxon>
        <taxon>Sarcoptiformes</taxon>
        <taxon>Astigmata</taxon>
        <taxon>Glycyphagoidea</taxon>
        <taxon>Echimyopodidae</taxon>
        <taxon>Blomia</taxon>
    </lineage>
</organism>
<dbReference type="InterPro" id="IPR017956">
    <property type="entry name" value="AT_hook_DNA-bd_motif"/>
</dbReference>
<dbReference type="GO" id="GO:0008270">
    <property type="term" value="F:zinc ion binding"/>
    <property type="evidence" value="ECO:0007669"/>
    <property type="project" value="UniProtKB-KW"/>
</dbReference>
<dbReference type="SMART" id="SM00384">
    <property type="entry name" value="AT_hook"/>
    <property type="match status" value="2"/>
</dbReference>
<dbReference type="OMA" id="ISEIDAC"/>
<accession>A0A9Q0MEK6</accession>
<dbReference type="SMART" id="SM00293">
    <property type="entry name" value="PWWP"/>
    <property type="match status" value="1"/>
</dbReference>
<dbReference type="GO" id="GO:0034243">
    <property type="term" value="P:regulation of transcription elongation by RNA polymerase II"/>
    <property type="evidence" value="ECO:0007669"/>
    <property type="project" value="InterPro"/>
</dbReference>
<dbReference type="Pfam" id="PF24324">
    <property type="entry name" value="MYND_ZMYND11_ZMYD8"/>
    <property type="match status" value="1"/>
</dbReference>
<feature type="compositionally biased region" description="Low complexity" evidence="7">
    <location>
        <begin position="889"/>
        <end position="900"/>
    </location>
</feature>
<dbReference type="GO" id="GO:0005634">
    <property type="term" value="C:nucleus"/>
    <property type="evidence" value="ECO:0007669"/>
    <property type="project" value="TreeGrafter"/>
</dbReference>
<dbReference type="SUPFAM" id="SSF57903">
    <property type="entry name" value="FYVE/PHD zinc finger"/>
    <property type="match status" value="1"/>
</dbReference>
<evidence type="ECO:0000256" key="7">
    <source>
        <dbReference type="SAM" id="MobiDB-lite"/>
    </source>
</evidence>
<evidence type="ECO:0000313" key="11">
    <source>
        <dbReference type="Proteomes" id="UP001142055"/>
    </source>
</evidence>
<dbReference type="PANTHER" id="PTHR46379:SF1">
    <property type="entry name" value="ZINC FINGER MYND DOMAIN-CONTAINING PROTEIN 11"/>
    <property type="match status" value="1"/>
</dbReference>
<evidence type="ECO:0000259" key="9">
    <source>
        <dbReference type="PROSITE" id="PS50865"/>
    </source>
</evidence>
<dbReference type="InterPro" id="IPR047268">
    <property type="entry name" value="PWWP_BS69"/>
</dbReference>
<feature type="compositionally biased region" description="Polar residues" evidence="7">
    <location>
        <begin position="603"/>
        <end position="618"/>
    </location>
</feature>
<evidence type="ECO:0000256" key="4">
    <source>
        <dbReference type="ARBA" id="ARBA00023117"/>
    </source>
</evidence>
<proteinExistence type="predicted"/>
<keyword evidence="4" id="KW-0103">Bromodomain</keyword>
<evidence type="ECO:0000313" key="10">
    <source>
        <dbReference type="EMBL" id="KAJ6224748.1"/>
    </source>
</evidence>
<dbReference type="GO" id="GO:0003714">
    <property type="term" value="F:transcription corepressor activity"/>
    <property type="evidence" value="ECO:0007669"/>
    <property type="project" value="InterPro"/>
</dbReference>
<dbReference type="Gene3D" id="1.20.920.10">
    <property type="entry name" value="Bromodomain-like"/>
    <property type="match status" value="1"/>
</dbReference>
<dbReference type="SUPFAM" id="SSF63748">
    <property type="entry name" value="Tudor/PWWP/MBT"/>
    <property type="match status" value="1"/>
</dbReference>
<dbReference type="InterPro" id="IPR047269">
    <property type="entry name" value="ZMY11"/>
</dbReference>
<evidence type="ECO:0000256" key="2">
    <source>
        <dbReference type="ARBA" id="ARBA00022771"/>
    </source>
</evidence>
<evidence type="ECO:0000256" key="5">
    <source>
        <dbReference type="PROSITE-ProRule" id="PRU00134"/>
    </source>
</evidence>
<dbReference type="InterPro" id="IPR001965">
    <property type="entry name" value="Znf_PHD"/>
</dbReference>
<keyword evidence="3" id="KW-0862">Zinc</keyword>
<keyword evidence="6" id="KW-0175">Coiled coil</keyword>
<dbReference type="SMART" id="SM00249">
    <property type="entry name" value="PHD"/>
    <property type="match status" value="1"/>
</dbReference>
<feature type="region of interest" description="Disordered" evidence="7">
    <location>
        <begin position="970"/>
        <end position="1001"/>
    </location>
</feature>
<dbReference type="PROSITE" id="PS50865">
    <property type="entry name" value="ZF_MYND_2"/>
    <property type="match status" value="1"/>
</dbReference>
<feature type="compositionally biased region" description="Acidic residues" evidence="7">
    <location>
        <begin position="578"/>
        <end position="593"/>
    </location>
</feature>
<keyword evidence="11" id="KW-1185">Reference proteome</keyword>
<evidence type="ECO:0000259" key="8">
    <source>
        <dbReference type="PROSITE" id="PS50812"/>
    </source>
</evidence>
<dbReference type="InterPro" id="IPR036427">
    <property type="entry name" value="Bromodomain-like_sf"/>
</dbReference>
<feature type="compositionally biased region" description="Polar residues" evidence="7">
    <location>
        <begin position="526"/>
        <end position="537"/>
    </location>
</feature>
<dbReference type="PANTHER" id="PTHR46379">
    <property type="entry name" value="ZINC FINGER MYND DOMAIN-CONTAINING"/>
    <property type="match status" value="1"/>
</dbReference>
<dbReference type="SUPFAM" id="SSF144232">
    <property type="entry name" value="HIT/MYND zinc finger-like"/>
    <property type="match status" value="1"/>
</dbReference>
<dbReference type="CDD" id="cd20159">
    <property type="entry name" value="PWWP_BS69"/>
    <property type="match status" value="1"/>
</dbReference>
<dbReference type="InterPro" id="IPR013083">
    <property type="entry name" value="Znf_RING/FYVE/PHD"/>
</dbReference>
<feature type="region of interest" description="Disordered" evidence="7">
    <location>
        <begin position="885"/>
        <end position="928"/>
    </location>
</feature>
<feature type="compositionally biased region" description="Basic and acidic residues" evidence="7">
    <location>
        <begin position="538"/>
        <end position="547"/>
    </location>
</feature>
<keyword evidence="1" id="KW-0479">Metal-binding</keyword>
<dbReference type="GO" id="GO:0003677">
    <property type="term" value="F:DNA binding"/>
    <property type="evidence" value="ECO:0007669"/>
    <property type="project" value="InterPro"/>
</dbReference>
<dbReference type="Gene3D" id="3.30.40.10">
    <property type="entry name" value="Zinc/RING finger domain, C3HC4 (zinc finger)"/>
    <property type="match status" value="1"/>
</dbReference>
<dbReference type="EMBL" id="JAPWDV010000001">
    <property type="protein sequence ID" value="KAJ6224748.1"/>
    <property type="molecule type" value="Genomic_DNA"/>
</dbReference>
<sequence length="1156" mass="131868">MSQLNEKRILNPKQIHQIWISLLKVLRKLYSTNSKDDIETANDQPISSFYVPFKDVCLHYEDNEQKQFDSIEYLVQQAINDGLLMHKSKHLNNTDTNTKIDSTEPEHEPDAVLIALPPELNTVTGINGMVGHDRFCFECHLGGNSLIECQLCWRVYHESCVQTAHEFAVQLDLDKKSKFIFNIKNFHCPLCVLSRKFEENSIGSRQFSQEEFNEILSFAYQRFKAKSNQISRSLLRLKDYPFPPLLLSTVITESSSTSSCATTHGMSTLNELSIKLALKYISVKAIDLTEIENKLDESEYTSISDFLGDCLTFKHMIEVVIISAFESNLHRRIHDTLNRMLDACRYEIKEMLGCIDCYQNSNMPNTERHWFCKPCDPPHVLVFAKQKGYPFWPAKVIKPRNVTKFDSFEEVDVRFFGANHERSIVHPSNIMDINSSLIRLCITKPNPSLEKALAELRVHREMLEKLEKGIDSNNSTSEEQNGDGGKVSRTFNKRLIKPSWKMAESNDGAKVKRPKSRASGVKRSRTNTTESESATTHIDSDSDKNDKSNSPNETDIEQEIQDSVERKRTNNVHRSENDDSTSTDVDENVESEIDVPLQKKTKSNGSIKRNDSDQFTGDSNKDIEVDKNVSNGEEATVKRGRGRPRKYFSNDSTIVSPSKKKEKVAAHERRIRKNKILYSPQTQNKAKKVSSDILNQTSSSTSLPVSKGRKSKIFNLVSVNLTPNSSDLIKRRPRSRSSGSGNRLILKNGRKRSISPLKSPKSTNVNASVVSNSSPVSKNTERARRRKQNIERQRQLILARRKQEPILPKHIPPVTATKSSPACLAPNSINKTIISSVCTPLLNKNQNLLLNQSLASPILNNQLNQSSTINHHQISNLNSISDNQAETNSISTKPESSSKSLAADQTDSCQERSEEHYSPSSVLKPLMNGDEQTIENDNRTLVNAYLHEMSNNSFPPSKNDYLAHLILRKDEPEPEPEILSPTRKRGRPPKGSTGDELLDRSGKARSIVEKSYLQESACDRACLMKNIKTFKKFRDFVETQNKEEINKCKREIEELKQEVYKLKNQKIGLQDELSRHRELSKRIDPQFVDQLQDKHRRQISEIKRKQWCVNCEAEAAYFCCFNTNYCSPECQHKHWLSEHKNNCTRNHRTTESIKND</sequence>
<feature type="region of interest" description="Disordered" evidence="7">
    <location>
        <begin position="725"/>
        <end position="792"/>
    </location>
</feature>
<evidence type="ECO:0000256" key="6">
    <source>
        <dbReference type="SAM" id="Coils"/>
    </source>
</evidence>
<dbReference type="InterPro" id="IPR011011">
    <property type="entry name" value="Znf_FYVE_PHD"/>
</dbReference>
<protein>
    <recommendedName>
        <fullName evidence="12">Zinc finger MYND domain-containing protein 11</fullName>
    </recommendedName>
</protein>
<comment type="caution">
    <text evidence="10">The sequence shown here is derived from an EMBL/GenBank/DDBJ whole genome shotgun (WGS) entry which is preliminary data.</text>
</comment>
<evidence type="ECO:0000256" key="3">
    <source>
        <dbReference type="ARBA" id="ARBA00022833"/>
    </source>
</evidence>
<keyword evidence="2 5" id="KW-0863">Zinc-finger</keyword>
<feature type="region of interest" description="Disordered" evidence="7">
    <location>
        <begin position="467"/>
        <end position="707"/>
    </location>
</feature>
<evidence type="ECO:0000256" key="1">
    <source>
        <dbReference type="ARBA" id="ARBA00022723"/>
    </source>
</evidence>
<feature type="domain" description="MYND-type" evidence="9">
    <location>
        <begin position="1108"/>
        <end position="1143"/>
    </location>
</feature>
<evidence type="ECO:0008006" key="12">
    <source>
        <dbReference type="Google" id="ProtNLM"/>
    </source>
</evidence>
<name>A0A9Q0MEK6_BLOTA</name>
<feature type="domain" description="PWWP" evidence="8">
    <location>
        <begin position="378"/>
        <end position="436"/>
    </location>
</feature>
<feature type="coiled-coil region" evidence="6">
    <location>
        <begin position="1038"/>
        <end position="1072"/>
    </location>
</feature>